<feature type="compositionally biased region" description="Gly residues" evidence="1">
    <location>
        <begin position="39"/>
        <end position="49"/>
    </location>
</feature>
<evidence type="ECO:0000256" key="1">
    <source>
        <dbReference type="SAM" id="MobiDB-lite"/>
    </source>
</evidence>
<dbReference type="EMBL" id="BGZK01000736">
    <property type="protein sequence ID" value="GBP58473.1"/>
    <property type="molecule type" value="Genomic_DNA"/>
</dbReference>
<name>A0A4C1X5N6_EUMVA</name>
<gene>
    <name evidence="2" type="ORF">EVAR_82450_1</name>
</gene>
<evidence type="ECO:0000313" key="2">
    <source>
        <dbReference type="EMBL" id="GBP58473.1"/>
    </source>
</evidence>
<evidence type="ECO:0000313" key="3">
    <source>
        <dbReference type="Proteomes" id="UP000299102"/>
    </source>
</evidence>
<dbReference type="Proteomes" id="UP000299102">
    <property type="component" value="Unassembled WGS sequence"/>
</dbReference>
<reference evidence="2 3" key="1">
    <citation type="journal article" date="2019" name="Commun. Biol.">
        <title>The bagworm genome reveals a unique fibroin gene that provides high tensile strength.</title>
        <authorList>
            <person name="Kono N."/>
            <person name="Nakamura H."/>
            <person name="Ohtoshi R."/>
            <person name="Tomita M."/>
            <person name="Numata K."/>
            <person name="Arakawa K."/>
        </authorList>
    </citation>
    <scope>NUCLEOTIDE SEQUENCE [LARGE SCALE GENOMIC DNA]</scope>
</reference>
<dbReference type="AlphaFoldDB" id="A0A4C1X5N6"/>
<keyword evidence="3" id="KW-1185">Reference proteome</keyword>
<feature type="region of interest" description="Disordered" evidence="1">
    <location>
        <begin position="27"/>
        <end position="75"/>
    </location>
</feature>
<accession>A0A4C1X5N6</accession>
<comment type="caution">
    <text evidence="2">The sequence shown here is derived from an EMBL/GenBank/DDBJ whole genome shotgun (WGS) entry which is preliminary data.</text>
</comment>
<sequence length="254" mass="28109">MPENFPFSRLRAAAHGAIAKNSSRVFRKIKARPERSSAGGEGSSRGRGGGKGKKYESAASPVPIAPIEREGDGERVECSGSPCVECLIHLGTRYRSAPGLKLVVYLYDFCETVTTAACSPANPKKNLDRYAHVHLYFFFKRLAITSTMGSKYTRGQMHELFVADFNHPIAEGKYFPRVPPYVSVSLLAFSTFDRIHTHMFDLGVTKERTIDFPNERSRGLMNLNPSHGAPAATAAHRAVVAMTKNINYLQEKEQ</sequence>
<proteinExistence type="predicted"/>
<organism evidence="2 3">
    <name type="scientific">Eumeta variegata</name>
    <name type="common">Bagworm moth</name>
    <name type="synonym">Eumeta japonica</name>
    <dbReference type="NCBI Taxonomy" id="151549"/>
    <lineage>
        <taxon>Eukaryota</taxon>
        <taxon>Metazoa</taxon>
        <taxon>Ecdysozoa</taxon>
        <taxon>Arthropoda</taxon>
        <taxon>Hexapoda</taxon>
        <taxon>Insecta</taxon>
        <taxon>Pterygota</taxon>
        <taxon>Neoptera</taxon>
        <taxon>Endopterygota</taxon>
        <taxon>Lepidoptera</taxon>
        <taxon>Glossata</taxon>
        <taxon>Ditrysia</taxon>
        <taxon>Tineoidea</taxon>
        <taxon>Psychidae</taxon>
        <taxon>Oiketicinae</taxon>
        <taxon>Eumeta</taxon>
    </lineage>
</organism>
<protein>
    <submittedName>
        <fullName evidence="2">Uncharacterized protein</fullName>
    </submittedName>
</protein>